<reference evidence="1 2" key="1">
    <citation type="journal article" date="2017" name="Int. J. Syst. Evol. Microbiol.">
        <title>Ramlibacter alkalitolerans sp. nov., alkali-tolerant bacterium isolated from soil of ginseng.</title>
        <authorList>
            <person name="Lee D.H."/>
            <person name="Cha C.J."/>
        </authorList>
    </citation>
    <scope>NUCLEOTIDE SEQUENCE [LARGE SCALE GENOMIC DNA]</scope>
    <source>
        <strain evidence="1 2">KACC 19305</strain>
    </source>
</reference>
<organism evidence="1 2">
    <name type="scientific">Ramlibacter alkalitolerans</name>
    <dbReference type="NCBI Taxonomy" id="2039631"/>
    <lineage>
        <taxon>Bacteria</taxon>
        <taxon>Pseudomonadati</taxon>
        <taxon>Pseudomonadota</taxon>
        <taxon>Betaproteobacteria</taxon>
        <taxon>Burkholderiales</taxon>
        <taxon>Comamonadaceae</taxon>
        <taxon>Ramlibacter</taxon>
    </lineage>
</organism>
<dbReference type="Proteomes" id="UP000622707">
    <property type="component" value="Unassembled WGS sequence"/>
</dbReference>
<dbReference type="EMBL" id="JAEQND010000011">
    <property type="protein sequence ID" value="MBL0427335.1"/>
    <property type="molecule type" value="Genomic_DNA"/>
</dbReference>
<evidence type="ECO:0000313" key="2">
    <source>
        <dbReference type="Proteomes" id="UP000622707"/>
    </source>
</evidence>
<comment type="caution">
    <text evidence="1">The sequence shown here is derived from an EMBL/GenBank/DDBJ whole genome shotgun (WGS) entry which is preliminary data.</text>
</comment>
<protein>
    <submittedName>
        <fullName evidence="1">Uncharacterized protein</fullName>
    </submittedName>
</protein>
<name>A0ABS1JUU3_9BURK</name>
<keyword evidence="2" id="KW-1185">Reference proteome</keyword>
<accession>A0ABS1JUU3</accession>
<gene>
    <name evidence="1" type="ORF">JI746_19640</name>
</gene>
<proteinExistence type="predicted"/>
<dbReference type="RefSeq" id="WP_201691965.1">
    <property type="nucleotide sequence ID" value="NZ_JAEQND010000011.1"/>
</dbReference>
<sequence length="313" mass="33961">MFPSPVVRMLGASEWRQPGSAVEAMLRLRPRLLQQAIANGVRTALLSSQGWLVQWHEGPAAAITTQRDAMQAEFGLASPRLLHGSHGPGFLTEPVQLASLQMSDPHGDMLRRLQYLQRQHEDGWDAEPMQVWQSLCAPCQLPGAWRPGLVGAREVVALVSEDNEAVELLRGLASEFGARVAYQRYAGSDLQRRDVGAAYVDIEAGAALRTRVQALSPRALGTGIQLLGLGRIDRFVLLVNPQSAQHSSLLADVARLVSRLPARPWMHLMCPCPASRAWATQELRAACGAAVLPLDAPCSGYPAVDALHELLTA</sequence>
<evidence type="ECO:0000313" key="1">
    <source>
        <dbReference type="EMBL" id="MBL0427335.1"/>
    </source>
</evidence>